<dbReference type="AlphaFoldDB" id="A0A8H6MCK1"/>
<sequence length="75" mass="7817">MRTARMPMAVAAWGRCKGKVCLAGLVLLGVGGTGAPSIGGAQLSSDELRYSFISIPSDYLPQLQIIHATLGCARI</sequence>
<accession>A0A8H6MCK1</accession>
<organism evidence="1 2">
    <name type="scientific">Ephemerocybe angulata</name>
    <dbReference type="NCBI Taxonomy" id="980116"/>
    <lineage>
        <taxon>Eukaryota</taxon>
        <taxon>Fungi</taxon>
        <taxon>Dikarya</taxon>
        <taxon>Basidiomycota</taxon>
        <taxon>Agaricomycotina</taxon>
        <taxon>Agaricomycetes</taxon>
        <taxon>Agaricomycetidae</taxon>
        <taxon>Agaricales</taxon>
        <taxon>Agaricineae</taxon>
        <taxon>Psathyrellaceae</taxon>
        <taxon>Ephemerocybe</taxon>
    </lineage>
</organism>
<keyword evidence="2" id="KW-1185">Reference proteome</keyword>
<evidence type="ECO:0000313" key="2">
    <source>
        <dbReference type="Proteomes" id="UP000521943"/>
    </source>
</evidence>
<reference evidence="1 2" key="1">
    <citation type="submission" date="2020-07" db="EMBL/GenBank/DDBJ databases">
        <title>Comparative genomics of pyrophilous fungi reveals a link between fire events and developmental genes.</title>
        <authorList>
            <consortium name="DOE Joint Genome Institute"/>
            <person name="Steindorff A.S."/>
            <person name="Carver A."/>
            <person name="Calhoun S."/>
            <person name="Stillman K."/>
            <person name="Liu H."/>
            <person name="Lipzen A."/>
            <person name="Pangilinan J."/>
            <person name="Labutti K."/>
            <person name="Bruns T.D."/>
            <person name="Grigoriev I.V."/>
        </authorList>
    </citation>
    <scope>NUCLEOTIDE SEQUENCE [LARGE SCALE GENOMIC DNA]</scope>
    <source>
        <strain evidence="1 2">CBS 144469</strain>
    </source>
</reference>
<protein>
    <submittedName>
        <fullName evidence="1">Uncharacterized protein</fullName>
    </submittedName>
</protein>
<dbReference type="Proteomes" id="UP000521943">
    <property type="component" value="Unassembled WGS sequence"/>
</dbReference>
<gene>
    <name evidence="1" type="ORF">DFP72DRAFT_885777</name>
</gene>
<comment type="caution">
    <text evidence="1">The sequence shown here is derived from an EMBL/GenBank/DDBJ whole genome shotgun (WGS) entry which is preliminary data.</text>
</comment>
<evidence type="ECO:0000313" key="1">
    <source>
        <dbReference type="EMBL" id="KAF6759137.1"/>
    </source>
</evidence>
<dbReference type="EMBL" id="JACGCI010000016">
    <property type="protein sequence ID" value="KAF6759137.1"/>
    <property type="molecule type" value="Genomic_DNA"/>
</dbReference>
<proteinExistence type="predicted"/>
<name>A0A8H6MCK1_9AGAR</name>